<dbReference type="InterPro" id="IPR011032">
    <property type="entry name" value="GroES-like_sf"/>
</dbReference>
<evidence type="ECO:0000313" key="5">
    <source>
        <dbReference type="Proteomes" id="UP000178129"/>
    </source>
</evidence>
<keyword evidence="2" id="KW-0560">Oxidoreductase</keyword>
<dbReference type="SMART" id="SM00829">
    <property type="entry name" value="PKS_ER"/>
    <property type="match status" value="1"/>
</dbReference>
<organism evidence="4 5">
    <name type="scientific">Rhynchosporium graminicola</name>
    <dbReference type="NCBI Taxonomy" id="2792576"/>
    <lineage>
        <taxon>Eukaryota</taxon>
        <taxon>Fungi</taxon>
        <taxon>Dikarya</taxon>
        <taxon>Ascomycota</taxon>
        <taxon>Pezizomycotina</taxon>
        <taxon>Leotiomycetes</taxon>
        <taxon>Helotiales</taxon>
        <taxon>Ploettnerulaceae</taxon>
        <taxon>Rhynchosporium</taxon>
    </lineage>
</organism>
<name>A0A1E1LFU3_9HELO</name>
<protein>
    <recommendedName>
        <fullName evidence="3">Enoyl reductase (ER) domain-containing protein</fullName>
    </recommendedName>
</protein>
<dbReference type="PANTHER" id="PTHR45348">
    <property type="entry name" value="HYPOTHETICAL OXIDOREDUCTASE (EUROFUNG)"/>
    <property type="match status" value="1"/>
</dbReference>
<dbReference type="CDD" id="cd08249">
    <property type="entry name" value="enoyl_reductase_like"/>
    <property type="match status" value="1"/>
</dbReference>
<accession>A0A1E1LFU3</accession>
<sequence length="357" mass="39528">MDALMTRFLRSPSLCKFPIPKPKTTELLVKVAFVSLNPTDYKHASVVLPPSKIVGCDFSGTIENLGSAVDASRFSKGDRIAGIIHGCKDSHTGAFAEYLVADPNMCFKVPENVPLEKASTIGVGWISAMQALRKHLYSDNIDSNLAGETLLVYSAATNMGMHTVQQARIYYPKITIIALASARHHEYLRTLGANHVFDYNSATVVEDVQNLGLDIRSGIDCHSEGLSTQLAAQCMLPVSSNDNLIGNERRRIIRSLPPRLMKGEIPPSVRADEWILSYTALGKPFWIFFHHYPAIPEDYKSSSDYFQALTPLLREKKAVPVKHRLMKGGLGQISEGFEEMRSGKVRGEKFVYRVGGE</sequence>
<dbReference type="SUPFAM" id="SSF51735">
    <property type="entry name" value="NAD(P)-binding Rossmann-fold domains"/>
    <property type="match status" value="1"/>
</dbReference>
<comment type="similarity">
    <text evidence="1">Belongs to the zinc-containing alcohol dehydrogenase family.</text>
</comment>
<dbReference type="EMBL" id="FJUW01000050">
    <property type="protein sequence ID" value="CZT09388.1"/>
    <property type="molecule type" value="Genomic_DNA"/>
</dbReference>
<dbReference type="Gene3D" id="3.40.50.720">
    <property type="entry name" value="NAD(P)-binding Rossmann-like Domain"/>
    <property type="match status" value="1"/>
</dbReference>
<dbReference type="AlphaFoldDB" id="A0A1E1LFU3"/>
<dbReference type="STRING" id="914237.A0A1E1LFU3"/>
<dbReference type="InterPro" id="IPR047122">
    <property type="entry name" value="Trans-enoyl_RdTase-like"/>
</dbReference>
<dbReference type="Gene3D" id="3.90.180.10">
    <property type="entry name" value="Medium-chain alcohol dehydrogenases, catalytic domain"/>
    <property type="match status" value="1"/>
</dbReference>
<evidence type="ECO:0000256" key="1">
    <source>
        <dbReference type="ARBA" id="ARBA00008072"/>
    </source>
</evidence>
<dbReference type="InterPro" id="IPR013154">
    <property type="entry name" value="ADH-like_N"/>
</dbReference>
<dbReference type="InterPro" id="IPR020843">
    <property type="entry name" value="ER"/>
</dbReference>
<dbReference type="Proteomes" id="UP000178129">
    <property type="component" value="Unassembled WGS sequence"/>
</dbReference>
<evidence type="ECO:0000259" key="3">
    <source>
        <dbReference type="SMART" id="SM00829"/>
    </source>
</evidence>
<dbReference type="InParanoid" id="A0A1E1LFU3"/>
<reference evidence="5" key="1">
    <citation type="submission" date="2016-03" db="EMBL/GenBank/DDBJ databases">
        <authorList>
            <person name="Ploux O."/>
        </authorList>
    </citation>
    <scope>NUCLEOTIDE SEQUENCE [LARGE SCALE GENOMIC DNA]</scope>
    <source>
        <strain evidence="5">UK7</strain>
    </source>
</reference>
<feature type="domain" description="Enoyl reductase (ER)" evidence="3">
    <location>
        <begin position="7"/>
        <end position="351"/>
    </location>
</feature>
<dbReference type="SUPFAM" id="SSF50129">
    <property type="entry name" value="GroES-like"/>
    <property type="match status" value="1"/>
</dbReference>
<dbReference type="InterPro" id="IPR036291">
    <property type="entry name" value="NAD(P)-bd_dom_sf"/>
</dbReference>
<evidence type="ECO:0000313" key="4">
    <source>
        <dbReference type="EMBL" id="CZT09388.1"/>
    </source>
</evidence>
<evidence type="ECO:0000256" key="2">
    <source>
        <dbReference type="ARBA" id="ARBA00023002"/>
    </source>
</evidence>
<dbReference type="GO" id="GO:0016651">
    <property type="term" value="F:oxidoreductase activity, acting on NAD(P)H"/>
    <property type="evidence" value="ECO:0007669"/>
    <property type="project" value="InterPro"/>
</dbReference>
<gene>
    <name evidence="4" type="ORF">RCO7_07401</name>
</gene>
<dbReference type="Pfam" id="PF08240">
    <property type="entry name" value="ADH_N"/>
    <property type="match status" value="1"/>
</dbReference>
<proteinExistence type="inferred from homology"/>
<comment type="caution">
    <text evidence="4">The sequence shown here is derived from an EMBL/GenBank/DDBJ whole genome shotgun (WGS) entry which is preliminary data.</text>
</comment>
<keyword evidence="5" id="KW-1185">Reference proteome</keyword>